<dbReference type="PROSITE" id="PS50005">
    <property type="entry name" value="TPR"/>
    <property type="match status" value="4"/>
</dbReference>
<evidence type="ECO:0000256" key="2">
    <source>
        <dbReference type="SAM" id="MobiDB-lite"/>
    </source>
</evidence>
<name>A0AAD9NCC6_9ANNE</name>
<gene>
    <name evidence="3" type="ORF">LSH36_59g08022</name>
</gene>
<dbReference type="Proteomes" id="UP001208570">
    <property type="component" value="Unassembled WGS sequence"/>
</dbReference>
<sequence>MSNKAVNKEAVPSELSDQKDGLSNYLSPNRNNSETGEARSSGYSVTRTPYNTRETTFLSKESSETICSEPGGGSKSPSFVSINETLHLVAKVGTLPQNSPTADQPLVDPSGNVRHVSPKNVKVEQYYPEVEPLETKDSTAVAKPGSVGALTAVEHELTQDNLISSDKWREEDYKEGEKATDDEDKLHQDGNHLGNSEVEEEDPELFPTQVDEEVISAAQARQTSLYDPPWMLSDYHMPNLNEVLFTKAEEHFSSGLEHAQNGQFQSAVQCFNKAIHLKPKDLRFFVQRGECYLHMVDFQSAILNYKRACVLDPENGELYQRLAFIYFFHGQCLFDQKLFPEALEAFSRATEMRPDVIGYHTRSIACLAALERHGECLALVNKRLEVEQENADLYVMRARLHQLFRNTTLAYYDVKDALNIHPEHTEAGAFMAKLEAKSIELKNQAMHLNLMGRHRDALQKITLAIEMNPSVAEYHVTRGALHRRLGDFNAAIDDYLLALDKTDHDEDNATYLESQRQLLLTYNDFAVECFSKGYYEEAIILLNKAIKGEKREKGLYINRGDCFFKEGNLQFAMADYHQALELDPSDPDIRSRIAVIHNEYGVQEFQGKNLEEADSRFTLAIKHSPHVSNYYISRCRTRQMLENIRVPVDTMLKSNSNFATIQNQAGARQDILMALLLDPSNPELMPIMARLYPGKSVKDILLSKNAVQARQALDNLVITASPIILKSFDQGPTVERDNTAVSQTADDGSVAMETKQAEARSLWQPERCFPDLKFCMEEKEFNIQLATEKRKYNTKVKKILHKRPPLKPVTPRIKPHPPSSGIPPKNSSQRQVSLDGKVQVKPATGWRNFGFGISVVDGAI</sequence>
<comment type="caution">
    <text evidence="3">The sequence shown here is derived from an EMBL/GenBank/DDBJ whole genome shotgun (WGS) entry which is preliminary data.</text>
</comment>
<feature type="region of interest" description="Disordered" evidence="2">
    <location>
        <begin position="95"/>
        <end position="115"/>
    </location>
</feature>
<dbReference type="PANTHER" id="PTHR45153:SF1">
    <property type="entry name" value="TETRATRICOPEPTIDE REPEAT PROTEIN 16"/>
    <property type="match status" value="1"/>
</dbReference>
<feature type="repeat" description="TPR" evidence="1">
    <location>
        <begin position="553"/>
        <end position="586"/>
    </location>
</feature>
<feature type="region of interest" description="Disordered" evidence="2">
    <location>
        <begin position="162"/>
        <end position="204"/>
    </location>
</feature>
<feature type="region of interest" description="Disordered" evidence="2">
    <location>
        <begin position="1"/>
        <end position="79"/>
    </location>
</feature>
<dbReference type="Pfam" id="PF13432">
    <property type="entry name" value="TPR_16"/>
    <property type="match status" value="2"/>
</dbReference>
<feature type="region of interest" description="Disordered" evidence="2">
    <location>
        <begin position="803"/>
        <end position="836"/>
    </location>
</feature>
<evidence type="ECO:0000256" key="1">
    <source>
        <dbReference type="PROSITE-ProRule" id="PRU00339"/>
    </source>
</evidence>
<dbReference type="Pfam" id="PF00515">
    <property type="entry name" value="TPR_1"/>
    <property type="match status" value="1"/>
</dbReference>
<dbReference type="InterPro" id="IPR011990">
    <property type="entry name" value="TPR-like_helical_dom_sf"/>
</dbReference>
<dbReference type="SUPFAM" id="SSF48452">
    <property type="entry name" value="TPR-like"/>
    <property type="match status" value="2"/>
</dbReference>
<feature type="repeat" description="TPR" evidence="1">
    <location>
        <begin position="323"/>
        <end position="356"/>
    </location>
</feature>
<feature type="compositionally biased region" description="Polar residues" evidence="2">
    <location>
        <begin position="24"/>
        <end position="35"/>
    </location>
</feature>
<evidence type="ECO:0000313" key="3">
    <source>
        <dbReference type="EMBL" id="KAK2164770.1"/>
    </source>
</evidence>
<organism evidence="3 4">
    <name type="scientific">Paralvinella palmiformis</name>
    <dbReference type="NCBI Taxonomy" id="53620"/>
    <lineage>
        <taxon>Eukaryota</taxon>
        <taxon>Metazoa</taxon>
        <taxon>Spiralia</taxon>
        <taxon>Lophotrochozoa</taxon>
        <taxon>Annelida</taxon>
        <taxon>Polychaeta</taxon>
        <taxon>Sedentaria</taxon>
        <taxon>Canalipalpata</taxon>
        <taxon>Terebellida</taxon>
        <taxon>Terebelliformia</taxon>
        <taxon>Alvinellidae</taxon>
        <taxon>Paralvinella</taxon>
    </lineage>
</organism>
<protein>
    <submittedName>
        <fullName evidence="3">Uncharacterized protein</fullName>
    </submittedName>
</protein>
<dbReference type="AlphaFoldDB" id="A0AAD9NCC6"/>
<feature type="compositionally biased region" description="Basic and acidic residues" evidence="2">
    <location>
        <begin position="166"/>
        <end position="190"/>
    </location>
</feature>
<accession>A0AAD9NCC6</accession>
<dbReference type="SMART" id="SM00028">
    <property type="entry name" value="TPR"/>
    <property type="match status" value="9"/>
</dbReference>
<proteinExistence type="predicted"/>
<dbReference type="PANTHER" id="PTHR45153">
    <property type="entry name" value="TETRATRICOPEPTIDE REPEAT PROTEIN 16"/>
    <property type="match status" value="1"/>
</dbReference>
<evidence type="ECO:0000313" key="4">
    <source>
        <dbReference type="Proteomes" id="UP001208570"/>
    </source>
</evidence>
<feature type="repeat" description="TPR" evidence="1">
    <location>
        <begin position="282"/>
        <end position="315"/>
    </location>
</feature>
<keyword evidence="4" id="KW-1185">Reference proteome</keyword>
<feature type="compositionally biased region" description="Polar residues" evidence="2">
    <location>
        <begin position="41"/>
        <end position="66"/>
    </location>
</feature>
<feature type="repeat" description="TPR" evidence="1">
    <location>
        <begin position="248"/>
        <end position="281"/>
    </location>
</feature>
<keyword evidence="1" id="KW-0802">TPR repeat</keyword>
<dbReference type="Gene3D" id="1.25.40.10">
    <property type="entry name" value="Tetratricopeptide repeat domain"/>
    <property type="match status" value="4"/>
</dbReference>
<dbReference type="InterPro" id="IPR019734">
    <property type="entry name" value="TPR_rpt"/>
</dbReference>
<dbReference type="EMBL" id="JAODUP010000059">
    <property type="protein sequence ID" value="KAK2164770.1"/>
    <property type="molecule type" value="Genomic_DNA"/>
</dbReference>
<reference evidence="3" key="1">
    <citation type="journal article" date="2023" name="Mol. Biol. Evol.">
        <title>Third-Generation Sequencing Reveals the Adaptive Role of the Epigenome in Three Deep-Sea Polychaetes.</title>
        <authorList>
            <person name="Perez M."/>
            <person name="Aroh O."/>
            <person name="Sun Y."/>
            <person name="Lan Y."/>
            <person name="Juniper S.K."/>
            <person name="Young C.R."/>
            <person name="Angers B."/>
            <person name="Qian P.Y."/>
        </authorList>
    </citation>
    <scope>NUCLEOTIDE SEQUENCE</scope>
    <source>
        <strain evidence="3">P08H-3</strain>
    </source>
</reference>